<feature type="compositionally biased region" description="Pro residues" evidence="3">
    <location>
        <begin position="378"/>
        <end position="387"/>
    </location>
</feature>
<feature type="compositionally biased region" description="Polar residues" evidence="3">
    <location>
        <begin position="194"/>
        <end position="209"/>
    </location>
</feature>
<name>A0AAV0BGW9_PHAPC</name>
<organism evidence="5 6">
    <name type="scientific">Phakopsora pachyrhizi</name>
    <name type="common">Asian soybean rust disease fungus</name>
    <dbReference type="NCBI Taxonomy" id="170000"/>
    <lineage>
        <taxon>Eukaryota</taxon>
        <taxon>Fungi</taxon>
        <taxon>Dikarya</taxon>
        <taxon>Basidiomycota</taxon>
        <taxon>Pucciniomycotina</taxon>
        <taxon>Pucciniomycetes</taxon>
        <taxon>Pucciniales</taxon>
        <taxon>Phakopsoraceae</taxon>
        <taxon>Phakopsora</taxon>
    </lineage>
</organism>
<comment type="caution">
    <text evidence="5">The sequence shown here is derived from an EMBL/GenBank/DDBJ whole genome shotgun (WGS) entry which is preliminary data.</text>
</comment>
<evidence type="ECO:0000259" key="4">
    <source>
        <dbReference type="Pfam" id="PF09429"/>
    </source>
</evidence>
<proteinExistence type="predicted"/>
<comment type="subcellular location">
    <subcellularLocation>
        <location evidence="1">Nucleus</location>
    </subcellularLocation>
</comment>
<dbReference type="PANTHER" id="PTHR13361">
    <property type="entry name" value="WW DOMAIN-BINDING PROTEIN 11"/>
    <property type="match status" value="1"/>
</dbReference>
<feature type="domain" description="Wbp11/ELF5/Saf1 N-terminal" evidence="4">
    <location>
        <begin position="6"/>
        <end position="77"/>
    </location>
</feature>
<feature type="region of interest" description="Disordered" evidence="3">
    <location>
        <begin position="1"/>
        <end position="67"/>
    </location>
</feature>
<feature type="compositionally biased region" description="Polar residues" evidence="3">
    <location>
        <begin position="406"/>
        <end position="432"/>
    </location>
</feature>
<evidence type="ECO:0000256" key="2">
    <source>
        <dbReference type="ARBA" id="ARBA00023242"/>
    </source>
</evidence>
<feature type="compositionally biased region" description="Low complexity" evidence="3">
    <location>
        <begin position="94"/>
        <end position="106"/>
    </location>
</feature>
<feature type="region of interest" description="Disordered" evidence="3">
    <location>
        <begin position="80"/>
        <end position="339"/>
    </location>
</feature>
<feature type="compositionally biased region" description="Basic and acidic residues" evidence="3">
    <location>
        <begin position="142"/>
        <end position="160"/>
    </location>
</feature>
<reference evidence="5" key="1">
    <citation type="submission" date="2022-06" db="EMBL/GenBank/DDBJ databases">
        <authorList>
            <consortium name="SYNGENTA / RWTH Aachen University"/>
        </authorList>
    </citation>
    <scope>NUCLEOTIDE SEQUENCE</scope>
</reference>
<dbReference type="Proteomes" id="UP001153365">
    <property type="component" value="Unassembled WGS sequence"/>
</dbReference>
<feature type="region of interest" description="Disordered" evidence="3">
    <location>
        <begin position="378"/>
        <end position="432"/>
    </location>
</feature>
<evidence type="ECO:0000256" key="1">
    <source>
        <dbReference type="ARBA" id="ARBA00004123"/>
    </source>
</evidence>
<feature type="compositionally biased region" description="Acidic residues" evidence="3">
    <location>
        <begin position="238"/>
        <end position="271"/>
    </location>
</feature>
<evidence type="ECO:0000313" key="6">
    <source>
        <dbReference type="Proteomes" id="UP001153365"/>
    </source>
</evidence>
<sequence length="554" mass="59937">MAKKSKTLNPADAFRKAQRQKEIKRNKLDRKKARESAKSKKDPKAIDAEIRQLERLSKPTQSEQTRLKDLKKELQLIINAKEHQGLINKDSERSNISISSGSNVIIDPVTGLPTVSDPSKSNDQASGSNSHSKNATANLNPRTRDWFGPDGKLLEPERSVYYDPVFNPFGVPPPGMPLRMKSTPEPTPEPSSSVSQPMISNPDEQTCDPTTPVGVERALENGAEAEKSDQDRDKGNTYEEDAGDEDDSDEDGEDDDEDEENEDEDEDEDIPMPEGSPPSSTGDSETDSDDDIPLPEGPPPPKPIILPNSNPVPLISRPAKIPPNLNNHQNPGPMHLLPPPPAPFILPPIVLAPGAPPPPLIAGMGMPSFPMGLGGFPIPPPPPPPRNFQPFSNSPRPANLPPRPIMSSTVSSPADVNPQNSTPKPVATQTGATVTALPQLRDLKREPTSFVPSAIRKKRKELDRRAGLAGLGNSNRIQAAPDGFDDKIIMDSSENPNGKNDESCQPKQLTTSLLGALKRDGLIGEVSEVKNGHRSAGAEKDDYEKFVESLGDVL</sequence>
<keyword evidence="6" id="KW-1185">Reference proteome</keyword>
<feature type="compositionally biased region" description="Basic and acidic residues" evidence="3">
    <location>
        <begin position="13"/>
        <end position="57"/>
    </location>
</feature>
<dbReference type="GO" id="GO:0005681">
    <property type="term" value="C:spliceosomal complex"/>
    <property type="evidence" value="ECO:0007669"/>
    <property type="project" value="TreeGrafter"/>
</dbReference>
<dbReference type="AlphaFoldDB" id="A0AAV0BGW9"/>
<evidence type="ECO:0000256" key="3">
    <source>
        <dbReference type="SAM" id="MobiDB-lite"/>
    </source>
</evidence>
<feature type="compositionally biased region" description="Acidic residues" evidence="3">
    <location>
        <begin position="284"/>
        <end position="293"/>
    </location>
</feature>
<keyword evidence="2" id="KW-0539">Nucleus</keyword>
<dbReference type="PANTHER" id="PTHR13361:SF1">
    <property type="entry name" value="WW DOMAIN-BINDING PROTEIN 11"/>
    <property type="match status" value="1"/>
</dbReference>
<gene>
    <name evidence="5" type="ORF">PPACK8108_LOCUS20029</name>
</gene>
<dbReference type="Pfam" id="PF09429">
    <property type="entry name" value="Wbp11"/>
    <property type="match status" value="1"/>
</dbReference>
<dbReference type="InterPro" id="IPR019007">
    <property type="entry name" value="Wbp11/ELF5/Saf1_N"/>
</dbReference>
<accession>A0AAV0BGW9</accession>
<feature type="compositionally biased region" description="Polar residues" evidence="3">
    <location>
        <begin position="116"/>
        <end position="141"/>
    </location>
</feature>
<protein>
    <recommendedName>
        <fullName evidence="4">Wbp11/ELF5/Saf1 N-terminal domain-containing protein</fullName>
    </recommendedName>
</protein>
<feature type="compositionally biased region" description="Pro residues" evidence="3">
    <location>
        <begin position="295"/>
        <end position="304"/>
    </location>
</feature>
<dbReference type="GO" id="GO:0006396">
    <property type="term" value="P:RNA processing"/>
    <property type="evidence" value="ECO:0007669"/>
    <property type="project" value="InterPro"/>
</dbReference>
<feature type="compositionally biased region" description="Basic and acidic residues" evidence="3">
    <location>
        <begin position="80"/>
        <end position="93"/>
    </location>
</feature>
<feature type="compositionally biased region" description="Basic and acidic residues" evidence="3">
    <location>
        <begin position="224"/>
        <end position="237"/>
    </location>
</feature>
<evidence type="ECO:0000313" key="5">
    <source>
        <dbReference type="EMBL" id="CAH7685493.1"/>
    </source>
</evidence>
<dbReference type="EMBL" id="CALTRL010005724">
    <property type="protein sequence ID" value="CAH7685493.1"/>
    <property type="molecule type" value="Genomic_DNA"/>
</dbReference>